<organism evidence="1">
    <name type="scientific">marine metagenome</name>
    <dbReference type="NCBI Taxonomy" id="408172"/>
    <lineage>
        <taxon>unclassified sequences</taxon>
        <taxon>metagenomes</taxon>
        <taxon>ecological metagenomes</taxon>
    </lineage>
</organism>
<sequence length="62" mass="6934">MGCLEDKFEYRIRCWLAKAYGPKTKKAPAITGIMAGAGTSANWGITEAYCRNIVLPYVRHKI</sequence>
<accession>A0A382BS10</accession>
<name>A0A382BS10_9ZZZZ</name>
<dbReference type="AlphaFoldDB" id="A0A382BS10"/>
<reference evidence="1" key="1">
    <citation type="submission" date="2018-05" db="EMBL/GenBank/DDBJ databases">
        <authorList>
            <person name="Lanie J.A."/>
            <person name="Ng W.-L."/>
            <person name="Kazmierczak K.M."/>
            <person name="Andrzejewski T.M."/>
            <person name="Davidsen T.M."/>
            <person name="Wayne K.J."/>
            <person name="Tettelin H."/>
            <person name="Glass J.I."/>
            <person name="Rusch D."/>
            <person name="Podicherti R."/>
            <person name="Tsui H.-C.T."/>
            <person name="Winkler M.E."/>
        </authorList>
    </citation>
    <scope>NUCLEOTIDE SEQUENCE</scope>
</reference>
<proteinExistence type="predicted"/>
<dbReference type="EMBL" id="UINC01031099">
    <property type="protein sequence ID" value="SVB16606.1"/>
    <property type="molecule type" value="Genomic_DNA"/>
</dbReference>
<evidence type="ECO:0000313" key="1">
    <source>
        <dbReference type="EMBL" id="SVB16606.1"/>
    </source>
</evidence>
<gene>
    <name evidence="1" type="ORF">METZ01_LOCUS169460</name>
</gene>
<protein>
    <submittedName>
        <fullName evidence="1">Uncharacterized protein</fullName>
    </submittedName>
</protein>